<dbReference type="EMBL" id="CP002353">
    <property type="protein sequence ID" value="ADV62697.1"/>
    <property type="molecule type" value="Genomic_DNA"/>
</dbReference>
<dbReference type="Gene3D" id="3.90.226.10">
    <property type="entry name" value="2-enoyl-CoA Hydratase, Chain A, domain 1"/>
    <property type="match status" value="1"/>
</dbReference>
<dbReference type="InterPro" id="IPR002142">
    <property type="entry name" value="Peptidase_S49"/>
</dbReference>
<reference key="1">
    <citation type="submission" date="2010-11" db="EMBL/GenBank/DDBJ databases">
        <title>The complete sequence of chromosome of Isophaera pallida ATCC 43644.</title>
        <authorList>
            <consortium name="US DOE Joint Genome Institute (JGI-PGF)"/>
            <person name="Lucas S."/>
            <person name="Copeland A."/>
            <person name="Lapidus A."/>
            <person name="Bruce D."/>
            <person name="Goodwin L."/>
            <person name="Pitluck S."/>
            <person name="Kyrpides N."/>
            <person name="Mavromatis K."/>
            <person name="Pagani I."/>
            <person name="Ivanova N."/>
            <person name="Saunders E."/>
            <person name="Brettin T."/>
            <person name="Detter J.C."/>
            <person name="Han C."/>
            <person name="Tapia R."/>
            <person name="Land M."/>
            <person name="Hauser L."/>
            <person name="Markowitz V."/>
            <person name="Cheng J.-F."/>
            <person name="Hugenholtz P."/>
            <person name="Woyke T."/>
            <person name="Wu D."/>
            <person name="Eisen J.A."/>
        </authorList>
    </citation>
    <scope>NUCLEOTIDE SEQUENCE</scope>
    <source>
        <strain>ATCC 43644</strain>
    </source>
</reference>
<keyword evidence="2" id="KW-0645">Protease</keyword>
<dbReference type="GO" id="GO:0006508">
    <property type="term" value="P:proteolysis"/>
    <property type="evidence" value="ECO:0007669"/>
    <property type="project" value="UniProtKB-KW"/>
</dbReference>
<organism evidence="7 8">
    <name type="scientific">Isosphaera pallida (strain ATCC 43644 / DSM 9630 / IS1B)</name>
    <dbReference type="NCBI Taxonomy" id="575540"/>
    <lineage>
        <taxon>Bacteria</taxon>
        <taxon>Pseudomonadati</taxon>
        <taxon>Planctomycetota</taxon>
        <taxon>Planctomycetia</taxon>
        <taxon>Isosphaerales</taxon>
        <taxon>Isosphaeraceae</taxon>
        <taxon>Isosphaera</taxon>
    </lineage>
</organism>
<dbReference type="PANTHER" id="PTHR42987">
    <property type="entry name" value="PEPTIDASE S49"/>
    <property type="match status" value="1"/>
</dbReference>
<dbReference type="AlphaFoldDB" id="E8R496"/>
<dbReference type="InParanoid" id="E8R496"/>
<dbReference type="InterPro" id="IPR029045">
    <property type="entry name" value="ClpP/crotonase-like_dom_sf"/>
</dbReference>
<evidence type="ECO:0000256" key="3">
    <source>
        <dbReference type="ARBA" id="ARBA00022801"/>
    </source>
</evidence>
<keyword evidence="3" id="KW-0378">Hydrolase</keyword>
<evidence type="ECO:0000256" key="1">
    <source>
        <dbReference type="ARBA" id="ARBA00008683"/>
    </source>
</evidence>
<keyword evidence="5" id="KW-0472">Membrane</keyword>
<accession>E8R496</accession>
<gene>
    <name evidence="7" type="ordered locus">Isop_2117</name>
</gene>
<keyword evidence="4" id="KW-0720">Serine protease</keyword>
<dbReference type="FunCoup" id="E8R496">
    <property type="interactions" value="70"/>
</dbReference>
<dbReference type="Pfam" id="PF01343">
    <property type="entry name" value="Peptidase_S49"/>
    <property type="match status" value="1"/>
</dbReference>
<dbReference type="KEGG" id="ipa:Isop_2117"/>
<keyword evidence="5" id="KW-0812">Transmembrane</keyword>
<dbReference type="CDD" id="cd07023">
    <property type="entry name" value="S49_Sppa_N_C"/>
    <property type="match status" value="1"/>
</dbReference>
<keyword evidence="8" id="KW-1185">Reference proteome</keyword>
<dbReference type="STRING" id="575540.Isop_2117"/>
<comment type="similarity">
    <text evidence="1">Belongs to the peptidase S49 family.</text>
</comment>
<dbReference type="eggNOG" id="COG0616">
    <property type="taxonomic scope" value="Bacteria"/>
</dbReference>
<keyword evidence="5" id="KW-1133">Transmembrane helix</keyword>
<reference evidence="7 8" key="2">
    <citation type="journal article" date="2011" name="Stand. Genomic Sci.">
        <title>Complete genome sequence of Isosphaera pallida type strain (IS1B).</title>
        <authorList>
            <consortium name="US DOE Joint Genome Institute (JGI-PGF)"/>
            <person name="Goker M."/>
            <person name="Cleland D."/>
            <person name="Saunders E."/>
            <person name="Lapidus A."/>
            <person name="Nolan M."/>
            <person name="Lucas S."/>
            <person name="Hammon N."/>
            <person name="Deshpande S."/>
            <person name="Cheng J.F."/>
            <person name="Tapia R."/>
            <person name="Han C."/>
            <person name="Goodwin L."/>
            <person name="Pitluck S."/>
            <person name="Liolios K."/>
            <person name="Pagani I."/>
            <person name="Ivanova N."/>
            <person name="Mavromatis K."/>
            <person name="Pati A."/>
            <person name="Chen A."/>
            <person name="Palaniappan K."/>
            <person name="Land M."/>
            <person name="Hauser L."/>
            <person name="Chang Y.J."/>
            <person name="Jeffries C.D."/>
            <person name="Detter J.C."/>
            <person name="Beck B."/>
            <person name="Woyke T."/>
            <person name="Bristow J."/>
            <person name="Eisen J.A."/>
            <person name="Markowitz V."/>
            <person name="Hugenholtz P."/>
            <person name="Kyrpides N.C."/>
            <person name="Klenk H.P."/>
        </authorList>
    </citation>
    <scope>NUCLEOTIDE SEQUENCE [LARGE SCALE GENOMIC DNA]</scope>
    <source>
        <strain evidence="8">ATCC 43644 / DSM 9630 / IS1B</strain>
    </source>
</reference>
<evidence type="ECO:0000313" key="7">
    <source>
        <dbReference type="EMBL" id="ADV62697.1"/>
    </source>
</evidence>
<evidence type="ECO:0000256" key="4">
    <source>
        <dbReference type="ARBA" id="ARBA00022825"/>
    </source>
</evidence>
<feature type="transmembrane region" description="Helical" evidence="5">
    <location>
        <begin position="183"/>
        <end position="201"/>
    </location>
</feature>
<proteinExistence type="inferred from homology"/>
<dbReference type="GO" id="GO:0008236">
    <property type="term" value="F:serine-type peptidase activity"/>
    <property type="evidence" value="ECO:0007669"/>
    <property type="project" value="UniProtKB-KW"/>
</dbReference>
<evidence type="ECO:0000256" key="5">
    <source>
        <dbReference type="SAM" id="Phobius"/>
    </source>
</evidence>
<evidence type="ECO:0000256" key="2">
    <source>
        <dbReference type="ARBA" id="ARBA00022670"/>
    </source>
</evidence>
<dbReference type="SUPFAM" id="SSF52096">
    <property type="entry name" value="ClpP/crotonase"/>
    <property type="match status" value="1"/>
</dbReference>
<evidence type="ECO:0000313" key="8">
    <source>
        <dbReference type="Proteomes" id="UP000008631"/>
    </source>
</evidence>
<dbReference type="HOGENOM" id="CLU_046540_0_1_0"/>
<feature type="transmembrane region" description="Helical" evidence="5">
    <location>
        <begin position="161"/>
        <end position="177"/>
    </location>
</feature>
<dbReference type="RefSeq" id="WP_013564985.1">
    <property type="nucleotide sequence ID" value="NC_014962.1"/>
</dbReference>
<evidence type="ECO:0000259" key="6">
    <source>
        <dbReference type="Pfam" id="PF01343"/>
    </source>
</evidence>
<protein>
    <submittedName>
        <fullName evidence="7">Signal peptide peptidase SppA, 36K type</fullName>
    </submittedName>
</protein>
<name>E8R496_ISOPI</name>
<sequence length="369" mass="39143">MDVRQPRERCGDAGQRARHGVVVLAGVLAWCGGCAKPLDIRTQNRFDVAGSVETRVTAELSAVSQGGPVVAVAVEPGVPVECAKVALIDLDGLIANAPMAGFFSLGDNPVATVSEKLAAAARDPTIMAVVVRINSPGGGVAATDALWREVQSFRSRTRKPTVAAIIDVGAGGGYYLAAGCDRIVAAPGAIIGGIGVVLNLYNVKDLMAQFNVFSQSIKAGDKIDLGSSVEPLDDESRQLLQEMADEYHERFKQVVRRGRPGLTPQAEPLAFDGRIMSARRALELGLIDEIGHLEDALATARTLAGVPDAVPVLFRRRGDAAYSLYAVTPNTPIQNQLLPFSIPGVERAKLPGFLYLWQAEPTLERASGR</sequence>
<feature type="domain" description="Peptidase S49" evidence="6">
    <location>
        <begin position="156"/>
        <end position="306"/>
    </location>
</feature>
<dbReference type="OrthoDB" id="9764363at2"/>
<dbReference type="InterPro" id="IPR047272">
    <property type="entry name" value="S49_SppA_C"/>
</dbReference>
<dbReference type="PANTHER" id="PTHR42987:SF4">
    <property type="entry name" value="PROTEASE SOHB-RELATED"/>
    <property type="match status" value="1"/>
</dbReference>
<dbReference type="Proteomes" id="UP000008631">
    <property type="component" value="Chromosome"/>
</dbReference>